<dbReference type="InterPro" id="IPR002514">
    <property type="entry name" value="Transposase_8"/>
</dbReference>
<accession>A0A6P1YRI8</accession>
<dbReference type="KEGG" id="apra:G3A50_17555"/>
<keyword evidence="3" id="KW-1185">Reference proteome</keyword>
<dbReference type="InterPro" id="IPR048020">
    <property type="entry name" value="Transpos_IS3"/>
</dbReference>
<dbReference type="RefSeq" id="WP_163076456.1">
    <property type="nucleotide sequence ID" value="NZ_CP048630.1"/>
</dbReference>
<name>A0A6P1YRI8_9HYPH</name>
<dbReference type="GO" id="GO:0006313">
    <property type="term" value="P:DNA transposition"/>
    <property type="evidence" value="ECO:0007669"/>
    <property type="project" value="InterPro"/>
</dbReference>
<dbReference type="InterPro" id="IPR012337">
    <property type="entry name" value="RNaseH-like_sf"/>
</dbReference>
<sequence>MAQKKHKPEEIVAKLRQVDVLVSQGRPVAEAIRAIGVTSFTYYRWRKEFGGLKSDQVKRLRKAVSDLTLEKLILKEAAGGKLLSPARRRRCVEHVVSKLGVSERLACRVLGQHRSTQRKVPEGRADEAALTADIVELATRYGRYGYRRITALLHAAGWAVNVKRVERIWRREGLKVPHKQPKKGRLCIRVKLDHSIGAGQAEYPNHVWSYDFVEDRTHNGRKFRMLNVIDEYTRECLAIRIDRKLNSIVVIDVLTDLFVLRGVPGHVRSDNGPEFIATAVRDWIAAVGARTAFIEPGSPWENGYCESFNSKLRDELLDGEIFYSLAEARIVIESWRQYYNTERPHSSLGYKPPAPAVIVPPPATSNPALRPTMH</sequence>
<dbReference type="PROSITE" id="PS50994">
    <property type="entry name" value="INTEGRASE"/>
    <property type="match status" value="1"/>
</dbReference>
<dbReference type="InterPro" id="IPR036397">
    <property type="entry name" value="RNaseH_sf"/>
</dbReference>
<dbReference type="GO" id="GO:0003677">
    <property type="term" value="F:DNA binding"/>
    <property type="evidence" value="ECO:0007669"/>
    <property type="project" value="InterPro"/>
</dbReference>
<evidence type="ECO:0000259" key="1">
    <source>
        <dbReference type="PROSITE" id="PS50994"/>
    </source>
</evidence>
<gene>
    <name evidence="2" type="ORF">G3A50_17555</name>
</gene>
<dbReference type="InterPro" id="IPR009057">
    <property type="entry name" value="Homeodomain-like_sf"/>
</dbReference>
<dbReference type="PANTHER" id="PTHR47515:SF1">
    <property type="entry name" value="BLR2054 PROTEIN"/>
    <property type="match status" value="1"/>
</dbReference>
<dbReference type="AlphaFoldDB" id="A0A6P1YRI8"/>
<feature type="domain" description="Integrase catalytic" evidence="1">
    <location>
        <begin position="200"/>
        <end position="360"/>
    </location>
</feature>
<dbReference type="Gene3D" id="3.30.420.10">
    <property type="entry name" value="Ribonuclease H-like superfamily/Ribonuclease H"/>
    <property type="match status" value="1"/>
</dbReference>
<dbReference type="Proteomes" id="UP000464751">
    <property type="component" value="Chromosome"/>
</dbReference>
<protein>
    <submittedName>
        <fullName evidence="2">IS3 family transposase</fullName>
    </submittedName>
</protein>
<dbReference type="EMBL" id="CP048630">
    <property type="protein sequence ID" value="QIB35316.1"/>
    <property type="molecule type" value="Genomic_DNA"/>
</dbReference>
<proteinExistence type="predicted"/>
<dbReference type="Pfam" id="PF01527">
    <property type="entry name" value="HTH_Tnp_1"/>
    <property type="match status" value="1"/>
</dbReference>
<dbReference type="NCBIfam" id="NF033516">
    <property type="entry name" value="transpos_IS3"/>
    <property type="match status" value="1"/>
</dbReference>
<dbReference type="PANTHER" id="PTHR47515">
    <property type="entry name" value="LOW CALCIUM RESPONSE LOCUS PROTEIN T"/>
    <property type="match status" value="1"/>
</dbReference>
<dbReference type="Pfam" id="PF13276">
    <property type="entry name" value="HTH_21"/>
    <property type="match status" value="1"/>
</dbReference>
<dbReference type="InterPro" id="IPR001584">
    <property type="entry name" value="Integrase_cat-core"/>
</dbReference>
<dbReference type="Pfam" id="PF13683">
    <property type="entry name" value="rve_3"/>
    <property type="match status" value="1"/>
</dbReference>
<dbReference type="SUPFAM" id="SSF53098">
    <property type="entry name" value="Ribonuclease H-like"/>
    <property type="match status" value="1"/>
</dbReference>
<organism evidence="2 3">
    <name type="scientific">Ancylobacter pratisalsi</name>
    <dbReference type="NCBI Taxonomy" id="1745854"/>
    <lineage>
        <taxon>Bacteria</taxon>
        <taxon>Pseudomonadati</taxon>
        <taxon>Pseudomonadota</taxon>
        <taxon>Alphaproteobacteria</taxon>
        <taxon>Hyphomicrobiales</taxon>
        <taxon>Xanthobacteraceae</taxon>
        <taxon>Ancylobacter</taxon>
    </lineage>
</organism>
<evidence type="ECO:0000313" key="2">
    <source>
        <dbReference type="EMBL" id="QIB35316.1"/>
    </source>
</evidence>
<dbReference type="GO" id="GO:0004803">
    <property type="term" value="F:transposase activity"/>
    <property type="evidence" value="ECO:0007669"/>
    <property type="project" value="InterPro"/>
</dbReference>
<evidence type="ECO:0000313" key="3">
    <source>
        <dbReference type="Proteomes" id="UP000464751"/>
    </source>
</evidence>
<dbReference type="InterPro" id="IPR025948">
    <property type="entry name" value="HTH-like_dom"/>
</dbReference>
<dbReference type="GO" id="GO:0015074">
    <property type="term" value="P:DNA integration"/>
    <property type="evidence" value="ECO:0007669"/>
    <property type="project" value="InterPro"/>
</dbReference>
<reference evidence="2 3" key="1">
    <citation type="submission" date="2020-02" db="EMBL/GenBank/DDBJ databases">
        <authorList>
            <person name="Li G."/>
        </authorList>
    </citation>
    <scope>NUCLEOTIDE SEQUENCE [LARGE SCALE GENOMIC DNA]</scope>
    <source>
        <strain evidence="2 3">DSM 102029</strain>
    </source>
</reference>
<dbReference type="SUPFAM" id="SSF46689">
    <property type="entry name" value="Homeodomain-like"/>
    <property type="match status" value="1"/>
</dbReference>